<accession>A0A4P6XHR4</accession>
<evidence type="ECO:0000256" key="1">
    <source>
        <dbReference type="ARBA" id="ARBA00006040"/>
    </source>
</evidence>
<dbReference type="Gene3D" id="1.20.1050.40">
    <property type="entry name" value="Endopeptidase. Chain P, domain 1"/>
    <property type="match status" value="1"/>
</dbReference>
<dbReference type="SUPFAM" id="SSF55486">
    <property type="entry name" value="Metalloproteases ('zincins'), catalytic domain"/>
    <property type="match status" value="1"/>
</dbReference>
<dbReference type="InterPro" id="IPR045090">
    <property type="entry name" value="Pept_M3A_M3B"/>
</dbReference>
<evidence type="ECO:0000256" key="8">
    <source>
        <dbReference type="SAM" id="SignalP"/>
    </source>
</evidence>
<dbReference type="CDD" id="cd06455">
    <property type="entry name" value="M3A_TOP"/>
    <property type="match status" value="1"/>
</dbReference>
<organism evidence="10 11">
    <name type="scientific">Metschnikowia aff. pulcherrima</name>
    <dbReference type="NCBI Taxonomy" id="2163413"/>
    <lineage>
        <taxon>Eukaryota</taxon>
        <taxon>Fungi</taxon>
        <taxon>Dikarya</taxon>
        <taxon>Ascomycota</taxon>
        <taxon>Saccharomycotina</taxon>
        <taxon>Pichiomycetes</taxon>
        <taxon>Metschnikowiaceae</taxon>
        <taxon>Metschnikowia</taxon>
    </lineage>
</organism>
<evidence type="ECO:0000256" key="2">
    <source>
        <dbReference type="ARBA" id="ARBA00022670"/>
    </source>
</evidence>
<sequence>MLLIYFFIVVSIARFSERASPFEKALNFSLTPHQILQEAKDIVVEENKFLESIANIEEPTVANVLIPTIEFENRNEKRETMLNFYKMMSPSKEVRETSADAEQIVAAELDLRLQQRVFAVYVRLWEKIKDDPNATNAESRKFLKSAISEYRKYGFDLPKDEKEMVRELQEILSELSQQFATNIEEEDEYVVFSQTELDGVPEKAFEQYNFFKQNEEIFYNVSLAYTSILPILRYGKNQDVRKRAYVANMNRARSNDRVLDEIVRIRFRLAKLLGFKSYSEYVLADCIAQSPHNVVTFLKQLKEKLHPLARNEVQIMLKLKNQELAANGEAMQSDFYAWDDEYYHNLLLEREYNVDHQLILEYFPLQQTLSRMLLFYEKLFDVKFVKEETSAPDTVWHEDVSKYAVYQNVEFGEPSDKFMGWIFFDLHERDGKFSNAAAFRLHTAYEKPDGSRSPGYTAVVCNFPQAAKNSSDLLQHGDVVTLLHELGHGLHQLLSQTKHARFQGTFVPKDFVECPSQMLEFWAWSENELKCLLGHYQTGEPIPKKLVENLIQAKYVNTGLMNLRQLLYSEFDMALHTIESEKQLAELDIKKLWNRIFDEPKLVSSGETENIGYATFGHIVWGYESGYYGYLYSKVFAADIYHTHFKADPMNVGKGLTYRDIILKNGGAREIPEILEELLGRAPNSDAFLKEILGGSKAESMRGKFQ</sequence>
<evidence type="ECO:0000256" key="5">
    <source>
        <dbReference type="ARBA" id="ARBA00022833"/>
    </source>
</evidence>
<feature type="domain" description="Peptidase M3A/M3B catalytic" evidence="9">
    <location>
        <begin position="232"/>
        <end position="691"/>
    </location>
</feature>
<keyword evidence="3 7" id="KW-0479">Metal-binding</keyword>
<dbReference type="AlphaFoldDB" id="A0A4P6XHR4"/>
<comment type="similarity">
    <text evidence="1 7">Belongs to the peptidase M3 family.</text>
</comment>
<dbReference type="Gene3D" id="3.40.390.10">
    <property type="entry name" value="Collagenase (Catalytic Domain)"/>
    <property type="match status" value="1"/>
</dbReference>
<dbReference type="GO" id="GO:0005758">
    <property type="term" value="C:mitochondrial intermembrane space"/>
    <property type="evidence" value="ECO:0007669"/>
    <property type="project" value="TreeGrafter"/>
</dbReference>
<keyword evidence="11" id="KW-1185">Reference proteome</keyword>
<dbReference type="FunFam" id="3.40.390.10:FF:000074">
    <property type="entry name" value="Metalloprotease"/>
    <property type="match status" value="1"/>
</dbReference>
<feature type="chain" id="PRO_5020179093" evidence="8">
    <location>
        <begin position="19"/>
        <end position="706"/>
    </location>
</feature>
<dbReference type="Gene3D" id="1.10.1370.10">
    <property type="entry name" value="Neurolysin, domain 3"/>
    <property type="match status" value="1"/>
</dbReference>
<dbReference type="GO" id="GO:0004222">
    <property type="term" value="F:metalloendopeptidase activity"/>
    <property type="evidence" value="ECO:0007669"/>
    <property type="project" value="InterPro"/>
</dbReference>
<keyword evidence="2 7" id="KW-0645">Protease</keyword>
<gene>
    <name evidence="10" type="primary">MPUL0A07850</name>
    <name evidence="10" type="ORF">METSCH_A07850</name>
</gene>
<keyword evidence="5 7" id="KW-0862">Zinc</keyword>
<dbReference type="InterPro" id="IPR024079">
    <property type="entry name" value="MetalloPept_cat_dom_sf"/>
</dbReference>
<keyword evidence="8" id="KW-0732">Signal</keyword>
<reference evidence="11" key="1">
    <citation type="submission" date="2019-03" db="EMBL/GenBank/DDBJ databases">
        <title>Snf2 controls pulcherriminic acid biosynthesis and connects pigmentation and antifungal activity of the yeast Metschnikowia pulcherrima.</title>
        <authorList>
            <person name="Gore-Lloyd D."/>
            <person name="Sumann I."/>
            <person name="Brachmann A.O."/>
            <person name="Schneeberger K."/>
            <person name="Ortiz-Merino R.A."/>
            <person name="Moreno-Beltran M."/>
            <person name="Schlaefli M."/>
            <person name="Kirner P."/>
            <person name="Santos Kron A."/>
            <person name="Wolfe K.H."/>
            <person name="Piel J."/>
            <person name="Ahrens C.H."/>
            <person name="Henk D."/>
            <person name="Freimoser F.M."/>
        </authorList>
    </citation>
    <scope>NUCLEOTIDE SEQUENCE [LARGE SCALE GENOMIC DNA]</scope>
    <source>
        <strain evidence="11">APC 1.2</strain>
    </source>
</reference>
<protein>
    <submittedName>
        <fullName evidence="10">Saccharolysin</fullName>
    </submittedName>
</protein>
<evidence type="ECO:0000256" key="3">
    <source>
        <dbReference type="ARBA" id="ARBA00022723"/>
    </source>
</evidence>
<comment type="cofactor">
    <cofactor evidence="7">
        <name>Zn(2+)</name>
        <dbReference type="ChEBI" id="CHEBI:29105"/>
    </cofactor>
    <text evidence="7">Binds 1 zinc ion.</text>
</comment>
<evidence type="ECO:0000259" key="9">
    <source>
        <dbReference type="Pfam" id="PF01432"/>
    </source>
</evidence>
<dbReference type="InterPro" id="IPR001567">
    <property type="entry name" value="Pept_M3A_M3B_dom"/>
</dbReference>
<evidence type="ECO:0000313" key="11">
    <source>
        <dbReference type="Proteomes" id="UP000292447"/>
    </source>
</evidence>
<dbReference type="PANTHER" id="PTHR11804:SF84">
    <property type="entry name" value="SACCHAROLYSIN"/>
    <property type="match status" value="1"/>
</dbReference>
<dbReference type="InterPro" id="IPR024080">
    <property type="entry name" value="Neurolysin/TOP_N"/>
</dbReference>
<dbReference type="GO" id="GO:0006518">
    <property type="term" value="P:peptide metabolic process"/>
    <property type="evidence" value="ECO:0007669"/>
    <property type="project" value="TreeGrafter"/>
</dbReference>
<name>A0A4P6XHR4_9ASCO</name>
<dbReference type="EMBL" id="CP034456">
    <property type="protein sequence ID" value="QBM86149.1"/>
    <property type="molecule type" value="Genomic_DNA"/>
</dbReference>
<dbReference type="PANTHER" id="PTHR11804">
    <property type="entry name" value="PROTEASE M3 THIMET OLIGOPEPTIDASE-RELATED"/>
    <property type="match status" value="1"/>
</dbReference>
<proteinExistence type="inferred from homology"/>
<keyword evidence="4 7" id="KW-0378">Hydrolase</keyword>
<evidence type="ECO:0000313" key="10">
    <source>
        <dbReference type="EMBL" id="QBM86149.1"/>
    </source>
</evidence>
<evidence type="ECO:0000256" key="7">
    <source>
        <dbReference type="RuleBase" id="RU003435"/>
    </source>
</evidence>
<keyword evidence="6 7" id="KW-0482">Metalloprotease</keyword>
<dbReference type="STRING" id="2163413.A0A4P6XHR4"/>
<evidence type="ECO:0000256" key="6">
    <source>
        <dbReference type="ARBA" id="ARBA00023049"/>
    </source>
</evidence>
<dbReference type="GO" id="GO:0046872">
    <property type="term" value="F:metal ion binding"/>
    <property type="evidence" value="ECO:0007669"/>
    <property type="project" value="UniProtKB-UniRule"/>
</dbReference>
<dbReference type="Proteomes" id="UP000292447">
    <property type="component" value="Chromosome I"/>
</dbReference>
<dbReference type="Pfam" id="PF01432">
    <property type="entry name" value="Peptidase_M3"/>
    <property type="match status" value="1"/>
</dbReference>
<feature type="signal peptide" evidence="8">
    <location>
        <begin position="1"/>
        <end position="18"/>
    </location>
</feature>
<dbReference type="GO" id="GO:0006508">
    <property type="term" value="P:proteolysis"/>
    <property type="evidence" value="ECO:0007669"/>
    <property type="project" value="UniProtKB-KW"/>
</dbReference>
<evidence type="ECO:0000256" key="4">
    <source>
        <dbReference type="ARBA" id="ARBA00022801"/>
    </source>
</evidence>
<dbReference type="InterPro" id="IPR024077">
    <property type="entry name" value="Neurolysin/TOP_dom2"/>
</dbReference>